<evidence type="ECO:0000313" key="1">
    <source>
        <dbReference type="EMBL" id="ADZ84180.1"/>
    </source>
</evidence>
<accession>F2JGT8</accession>
<gene>
    <name evidence="1" type="ordered locus">Clole_2474</name>
</gene>
<dbReference type="AlphaFoldDB" id="F2JGT8"/>
<dbReference type="RefSeq" id="WP_013657473.1">
    <property type="nucleotide sequence ID" value="NC_015275.1"/>
</dbReference>
<dbReference type="Proteomes" id="UP000008467">
    <property type="component" value="Chromosome"/>
</dbReference>
<name>F2JGT8_CELLD</name>
<keyword evidence="2" id="KW-1185">Reference proteome</keyword>
<dbReference type="EMBL" id="CP002582">
    <property type="protein sequence ID" value="ADZ84180.1"/>
    <property type="molecule type" value="Genomic_DNA"/>
</dbReference>
<sequence>MQLVCQGIADHAHARCFYFYEYRNLKWILKCQKQVSKQDELYELLTVSHEPIDYAIIDLNRVYRNTFYAYSQATIIIIPPTAVWQFFSKLWLVGQELYVELATTIEEELEVMHGYEYNYAFLKNLYEMSSKEMAEAYYEQWQLEVSLTDHSMQRFIRTMEVFKAEIFNYFIFKQILDTPIPI</sequence>
<reference evidence="1 2" key="1">
    <citation type="journal article" date="2011" name="J. Bacteriol.">
        <title>Complete genome sequence of the cellulose-degrading bacterium Cellulosilyticum lentocellum.</title>
        <authorList>
            <consortium name="US DOE Joint Genome Institute"/>
            <person name="Miller D.A."/>
            <person name="Suen G."/>
            <person name="Bruce D."/>
            <person name="Copeland A."/>
            <person name="Cheng J.F."/>
            <person name="Detter C."/>
            <person name="Goodwin L.A."/>
            <person name="Han C.S."/>
            <person name="Hauser L.J."/>
            <person name="Land M.L."/>
            <person name="Lapidus A."/>
            <person name="Lucas S."/>
            <person name="Meincke L."/>
            <person name="Pitluck S."/>
            <person name="Tapia R."/>
            <person name="Teshima H."/>
            <person name="Woyke T."/>
            <person name="Fox B.G."/>
            <person name="Angert E.R."/>
            <person name="Currie C.R."/>
        </authorList>
    </citation>
    <scope>NUCLEOTIDE SEQUENCE [LARGE SCALE GENOMIC DNA]</scope>
    <source>
        <strain evidence="2">ATCC 49066 / DSM 5427 / NCIMB 11756 / RHM5</strain>
    </source>
</reference>
<organism evidence="1 2">
    <name type="scientific">Cellulosilyticum lentocellum (strain ATCC 49066 / DSM 5427 / NCIMB 11756 / RHM5)</name>
    <name type="common">Clostridium lentocellum</name>
    <dbReference type="NCBI Taxonomy" id="642492"/>
    <lineage>
        <taxon>Bacteria</taxon>
        <taxon>Bacillati</taxon>
        <taxon>Bacillota</taxon>
        <taxon>Clostridia</taxon>
        <taxon>Lachnospirales</taxon>
        <taxon>Cellulosilyticaceae</taxon>
        <taxon>Cellulosilyticum</taxon>
    </lineage>
</organism>
<evidence type="ECO:0000313" key="2">
    <source>
        <dbReference type="Proteomes" id="UP000008467"/>
    </source>
</evidence>
<dbReference type="KEGG" id="cle:Clole_2474"/>
<proteinExistence type="predicted"/>
<protein>
    <submittedName>
        <fullName evidence="1">Uncharacterized protein</fullName>
    </submittedName>
</protein>
<dbReference type="HOGENOM" id="CLU_1479548_0_0_9"/>